<dbReference type="PANTHER" id="PTHR45856">
    <property type="entry name" value="ALPHA/BETA-HYDROLASES SUPERFAMILY PROTEIN"/>
    <property type="match status" value="1"/>
</dbReference>
<name>A0ABQ0MDJ1_MYCCL</name>
<evidence type="ECO:0000256" key="2">
    <source>
        <dbReference type="ARBA" id="ARBA00043996"/>
    </source>
</evidence>
<dbReference type="InterPro" id="IPR002921">
    <property type="entry name" value="Fungal_lipase-type"/>
</dbReference>
<keyword evidence="8" id="KW-1185">Reference proteome</keyword>
<organism evidence="7 8">
    <name type="scientific">Mycena chlorophos</name>
    <name type="common">Agaric fungus</name>
    <name type="synonym">Agaricus chlorophos</name>
    <dbReference type="NCBI Taxonomy" id="658473"/>
    <lineage>
        <taxon>Eukaryota</taxon>
        <taxon>Fungi</taxon>
        <taxon>Dikarya</taxon>
        <taxon>Basidiomycota</taxon>
        <taxon>Agaricomycotina</taxon>
        <taxon>Agaricomycetes</taxon>
        <taxon>Agaricomycetidae</taxon>
        <taxon>Agaricales</taxon>
        <taxon>Marasmiineae</taxon>
        <taxon>Mycenaceae</taxon>
        <taxon>Mycena</taxon>
    </lineage>
</organism>
<evidence type="ECO:0000256" key="4">
    <source>
        <dbReference type="ARBA" id="ARBA00048461"/>
    </source>
</evidence>
<dbReference type="InterPro" id="IPR029058">
    <property type="entry name" value="AB_hydrolase_fold"/>
</dbReference>
<comment type="catalytic activity">
    <reaction evidence="4">
        <text>a monoacylglycerol + H2O = glycerol + a fatty acid + H(+)</text>
        <dbReference type="Rhea" id="RHEA:15245"/>
        <dbReference type="ChEBI" id="CHEBI:15377"/>
        <dbReference type="ChEBI" id="CHEBI:15378"/>
        <dbReference type="ChEBI" id="CHEBI:17408"/>
        <dbReference type="ChEBI" id="CHEBI:17754"/>
        <dbReference type="ChEBI" id="CHEBI:28868"/>
    </reaction>
</comment>
<sequence length="406" mass="45288">MPPSARKRVVLTPEQRAMYRDEKVTNFRLVSSLVASYAPDTLGPDHLASAETQQYLSEIGAYAELAYSLLPIETVFKHLHVLLEPDFPLEGYPADGLLNTSVVCSFVGRTADLPGFVAYRSDCRQLVVAISGTNVDSAVQALYDIRTLPHRHPSGRGKVHTGFWRLYKGIRDAALKGLKQGLRDFDVAEVVLCGHSMGSAVSQLLVLDLLRDDSLIGSVPIRFVGFGGPRVGTKGLVNLWRELVAKRRRRHGEHSFEEYAVKMHRDGVPVLPPKAFGYRHCVERPYYSRHGRLYHVPAHLGEYALFHVDETTPPSASHTSSTTSFLTSSTLSSTSTSTSTSTSSHSDPIPLHPRGGHNYYSNRSMEQTARSIRWFRKALLKGEDQLRDAYMAKVEKHRRKPLPATR</sequence>
<feature type="compositionally biased region" description="Low complexity" evidence="5">
    <location>
        <begin position="311"/>
        <end position="346"/>
    </location>
</feature>
<evidence type="ECO:0000313" key="7">
    <source>
        <dbReference type="EMBL" id="GAT61415.1"/>
    </source>
</evidence>
<dbReference type="Proteomes" id="UP000815677">
    <property type="component" value="Unassembled WGS sequence"/>
</dbReference>
<dbReference type="CDD" id="cd00519">
    <property type="entry name" value="Lipase_3"/>
    <property type="match status" value="1"/>
</dbReference>
<protein>
    <submittedName>
        <fullName evidence="7">Triacylglycerol lipase</fullName>
    </submittedName>
</protein>
<evidence type="ECO:0000256" key="3">
    <source>
        <dbReference type="ARBA" id="ARBA00047591"/>
    </source>
</evidence>
<proteinExistence type="inferred from homology"/>
<reference evidence="7" key="1">
    <citation type="submission" date="2014-09" db="EMBL/GenBank/DDBJ databases">
        <title>Genome sequence of the luminous mushroom Mycena chlorophos for searching fungal bioluminescence genes.</title>
        <authorList>
            <person name="Tanaka Y."/>
            <person name="Kasuga D."/>
            <person name="Oba Y."/>
            <person name="Hase S."/>
            <person name="Sato K."/>
            <person name="Oba Y."/>
            <person name="Sakakibara Y."/>
        </authorList>
    </citation>
    <scope>NUCLEOTIDE SEQUENCE</scope>
</reference>
<comment type="similarity">
    <text evidence="2">Belongs to the AB hydrolase superfamily. Lipase family. Class 3 subfamily.</text>
</comment>
<evidence type="ECO:0000313" key="8">
    <source>
        <dbReference type="Proteomes" id="UP000815677"/>
    </source>
</evidence>
<keyword evidence="1" id="KW-1015">Disulfide bond</keyword>
<comment type="catalytic activity">
    <reaction evidence="3">
        <text>a diacylglycerol + H2O = a monoacylglycerol + a fatty acid + H(+)</text>
        <dbReference type="Rhea" id="RHEA:32731"/>
        <dbReference type="ChEBI" id="CHEBI:15377"/>
        <dbReference type="ChEBI" id="CHEBI:15378"/>
        <dbReference type="ChEBI" id="CHEBI:17408"/>
        <dbReference type="ChEBI" id="CHEBI:18035"/>
        <dbReference type="ChEBI" id="CHEBI:28868"/>
    </reaction>
</comment>
<feature type="domain" description="Fungal lipase-type" evidence="6">
    <location>
        <begin position="127"/>
        <end position="274"/>
    </location>
</feature>
<evidence type="ECO:0000256" key="1">
    <source>
        <dbReference type="ARBA" id="ARBA00023157"/>
    </source>
</evidence>
<evidence type="ECO:0000256" key="5">
    <source>
        <dbReference type="SAM" id="MobiDB-lite"/>
    </source>
</evidence>
<dbReference type="Pfam" id="PF01764">
    <property type="entry name" value="Lipase_3"/>
    <property type="match status" value="1"/>
</dbReference>
<dbReference type="PANTHER" id="PTHR45856:SF24">
    <property type="entry name" value="FUNGAL LIPASE-LIKE DOMAIN-CONTAINING PROTEIN"/>
    <property type="match status" value="1"/>
</dbReference>
<gene>
    <name evidence="7" type="ORF">MCHLO_17439</name>
</gene>
<dbReference type="SUPFAM" id="SSF53474">
    <property type="entry name" value="alpha/beta-Hydrolases"/>
    <property type="match status" value="1"/>
</dbReference>
<dbReference type="InterPro" id="IPR051218">
    <property type="entry name" value="Sec_MonoDiacylglyc_Lipase"/>
</dbReference>
<evidence type="ECO:0000259" key="6">
    <source>
        <dbReference type="Pfam" id="PF01764"/>
    </source>
</evidence>
<accession>A0ABQ0MDJ1</accession>
<dbReference type="Gene3D" id="3.40.50.1820">
    <property type="entry name" value="alpha/beta hydrolase"/>
    <property type="match status" value="1"/>
</dbReference>
<feature type="region of interest" description="Disordered" evidence="5">
    <location>
        <begin position="311"/>
        <end position="361"/>
    </location>
</feature>
<dbReference type="EMBL" id="DF850030">
    <property type="protein sequence ID" value="GAT61415.1"/>
    <property type="molecule type" value="Genomic_DNA"/>
</dbReference>